<keyword evidence="7" id="KW-1185">Reference proteome</keyword>
<keyword evidence="2" id="KW-0479">Metal-binding</keyword>
<dbReference type="Gene3D" id="3.40.50.720">
    <property type="entry name" value="NAD(P)-binding Rossmann-like Domain"/>
    <property type="match status" value="1"/>
</dbReference>
<dbReference type="PANTHER" id="PTHR42683">
    <property type="entry name" value="ALDEHYDE REDUCTASE"/>
    <property type="match status" value="1"/>
</dbReference>
<dbReference type="GO" id="GO:0046872">
    <property type="term" value="F:metal ion binding"/>
    <property type="evidence" value="ECO:0007669"/>
    <property type="project" value="UniProtKB-KW"/>
</dbReference>
<gene>
    <name evidence="6" type="ORF">ACH5RR_012418</name>
</gene>
<proteinExistence type="predicted"/>
<comment type="caution">
    <text evidence="6">The sequence shown here is derived from an EMBL/GenBank/DDBJ whole genome shotgun (WGS) entry which is preliminary data.</text>
</comment>
<reference evidence="6 7" key="1">
    <citation type="submission" date="2024-11" db="EMBL/GenBank/DDBJ databases">
        <title>A near-complete genome assembly of Cinchona calisaya.</title>
        <authorList>
            <person name="Lian D.C."/>
            <person name="Zhao X.W."/>
            <person name="Wei L."/>
        </authorList>
    </citation>
    <scope>NUCLEOTIDE SEQUENCE [LARGE SCALE GENOMIC DNA]</scope>
    <source>
        <tissue evidence="6">Nenye</tissue>
    </source>
</reference>
<evidence type="ECO:0000313" key="7">
    <source>
        <dbReference type="Proteomes" id="UP001630127"/>
    </source>
</evidence>
<dbReference type="EMBL" id="JBJUIK010000005">
    <property type="protein sequence ID" value="KAL3527762.1"/>
    <property type="molecule type" value="Genomic_DNA"/>
</dbReference>
<protein>
    <recommendedName>
        <fullName evidence="5">Alcohol dehydrogenase-like C-terminal domain-containing protein</fullName>
    </recommendedName>
</protein>
<sequence>MRYIGLDKPGIHVGVVGLGGLGHLAVKFGKVFGAYITVISTSISKKQEAIEKYGADSFLLVSDSSQMQVTADSMDGIIDTVGKIHPLLPLINLLKRDGKLVLLGPPEVPFQLPATPLIMGRKMVVGSASESMKETQEMVDFAAKHNICCLMWR</sequence>
<organism evidence="6 7">
    <name type="scientific">Cinchona calisaya</name>
    <dbReference type="NCBI Taxonomy" id="153742"/>
    <lineage>
        <taxon>Eukaryota</taxon>
        <taxon>Viridiplantae</taxon>
        <taxon>Streptophyta</taxon>
        <taxon>Embryophyta</taxon>
        <taxon>Tracheophyta</taxon>
        <taxon>Spermatophyta</taxon>
        <taxon>Magnoliopsida</taxon>
        <taxon>eudicotyledons</taxon>
        <taxon>Gunneridae</taxon>
        <taxon>Pentapetalae</taxon>
        <taxon>asterids</taxon>
        <taxon>lamiids</taxon>
        <taxon>Gentianales</taxon>
        <taxon>Rubiaceae</taxon>
        <taxon>Cinchonoideae</taxon>
        <taxon>Cinchoneae</taxon>
        <taxon>Cinchona</taxon>
    </lineage>
</organism>
<accession>A0ABD3ABA5</accession>
<dbReference type="InterPro" id="IPR036291">
    <property type="entry name" value="NAD(P)-bd_dom_sf"/>
</dbReference>
<name>A0ABD3ABA5_9GENT</name>
<dbReference type="AlphaFoldDB" id="A0ABD3ABA5"/>
<dbReference type="InterPro" id="IPR047109">
    <property type="entry name" value="CAD-like"/>
</dbReference>
<dbReference type="GO" id="GO:0016491">
    <property type="term" value="F:oxidoreductase activity"/>
    <property type="evidence" value="ECO:0007669"/>
    <property type="project" value="UniProtKB-KW"/>
</dbReference>
<dbReference type="FunFam" id="3.40.50.720:FF:000022">
    <property type="entry name" value="Cinnamyl alcohol dehydrogenase"/>
    <property type="match status" value="1"/>
</dbReference>
<comment type="cofactor">
    <cofactor evidence="1">
        <name>Zn(2+)</name>
        <dbReference type="ChEBI" id="CHEBI:29105"/>
    </cofactor>
</comment>
<evidence type="ECO:0000256" key="1">
    <source>
        <dbReference type="ARBA" id="ARBA00001947"/>
    </source>
</evidence>
<evidence type="ECO:0000259" key="5">
    <source>
        <dbReference type="Pfam" id="PF00107"/>
    </source>
</evidence>
<dbReference type="Proteomes" id="UP001630127">
    <property type="component" value="Unassembled WGS sequence"/>
</dbReference>
<keyword evidence="3" id="KW-0862">Zinc</keyword>
<evidence type="ECO:0000256" key="3">
    <source>
        <dbReference type="ARBA" id="ARBA00022833"/>
    </source>
</evidence>
<dbReference type="Pfam" id="PF00107">
    <property type="entry name" value="ADH_zinc_N"/>
    <property type="match status" value="1"/>
</dbReference>
<evidence type="ECO:0000256" key="2">
    <source>
        <dbReference type="ARBA" id="ARBA00022723"/>
    </source>
</evidence>
<keyword evidence="4" id="KW-0560">Oxidoreductase</keyword>
<feature type="domain" description="Alcohol dehydrogenase-like C-terminal" evidence="5">
    <location>
        <begin position="20"/>
        <end position="143"/>
    </location>
</feature>
<evidence type="ECO:0000313" key="6">
    <source>
        <dbReference type="EMBL" id="KAL3527762.1"/>
    </source>
</evidence>
<dbReference type="SUPFAM" id="SSF51735">
    <property type="entry name" value="NAD(P)-binding Rossmann-fold domains"/>
    <property type="match status" value="1"/>
</dbReference>
<dbReference type="InterPro" id="IPR013149">
    <property type="entry name" value="ADH-like_C"/>
</dbReference>
<evidence type="ECO:0000256" key="4">
    <source>
        <dbReference type="ARBA" id="ARBA00023002"/>
    </source>
</evidence>